<evidence type="ECO:0000256" key="8">
    <source>
        <dbReference type="PROSITE-ProRule" id="PRU10141"/>
    </source>
</evidence>
<gene>
    <name evidence="12" type="primary">PRP4_2</name>
    <name evidence="11" type="synonym">PRP4_3</name>
    <name evidence="11" type="ORF">PGT21_003149</name>
    <name evidence="12" type="ORF">PGTUg99_008227</name>
</gene>
<dbReference type="SMART" id="SM00220">
    <property type="entry name" value="S_TKc"/>
    <property type="match status" value="1"/>
</dbReference>
<feature type="compositionally biased region" description="Polar residues" evidence="9">
    <location>
        <begin position="478"/>
        <end position="490"/>
    </location>
</feature>
<feature type="compositionally biased region" description="Basic and acidic residues" evidence="9">
    <location>
        <begin position="38"/>
        <end position="54"/>
    </location>
</feature>
<evidence type="ECO:0000256" key="2">
    <source>
        <dbReference type="ARBA" id="ARBA00022527"/>
    </source>
</evidence>
<dbReference type="Pfam" id="PF00069">
    <property type="entry name" value="Pkinase"/>
    <property type="match status" value="1"/>
</dbReference>
<feature type="compositionally biased region" description="Low complexity" evidence="9">
    <location>
        <begin position="577"/>
        <end position="589"/>
    </location>
</feature>
<dbReference type="EMBL" id="VDEP01000015">
    <property type="protein sequence ID" value="KAA1136933.1"/>
    <property type="molecule type" value="Genomic_DNA"/>
</dbReference>
<keyword evidence="2" id="KW-0723">Serine/threonine-protein kinase</keyword>
<keyword evidence="3" id="KW-0808">Transferase</keyword>
<sequence>MIETPRKRTFGSIHSSSSPNSSSTRQRDQDNPWFRDPSQQDKKEYKARKNEHTSSPRSRPSHHRIRSPPPSGGDRTNQQSHDAKERVPTNGSRPSDENRDSTIRGLKEPGPAKKSTPVPSDDTVEDGEIAEGAPSSNHSPSPSRRSQSVKSDRDRHRDRARESDRERLRDLDRPSLRHRQHDSDRDRPRDRPRERRVDSREREYVRDSHRERERRKDRDRDHGRFAHPPPPSYSDHHRRSPDRDRDRDHPRRRFAQEERSSRHHREDYHRRNSERRSTDSTQLTGDHLRRPSTSHNHSTKQDDNDEDKVDDNDEATGVAEPTPQLTEDEILEQARRKRAEILAKHKQLCQTVNPSDVFTMTTDPSLRVVHNPPTDPPKSSTSSATSNAIPTKANHIPLLLDPTSKVADLNSPAARMRLGSDTPQPTRIGSEQSSDSAAGSPEPVAETNFDLTQDPNNQVSTTTIDDEESVAANHPLDQQTITGVGHQSISAADYNPDDDRRIDNERQNEKHVNGHRVGEQPPPPDTQPGGNLSEREGANGMDVDENGDDDGGDDDDDDDMFAIDSTEKKATKKKATKGNNPKNPSNPSAPFLPVINRAGTDAEVVDNFDDADGYYRVILGELLDNGRYHVHANLGKGMFASVVRAKDMSSAKDGINGSGSDVAIKVVRSQESMFKSSQKEAGILKKLQEADPAGKYHIIRLERTFEHRGHLCLVFEAMSMNLREVVKRFGKDVGINLRAVRAYAHQMFLALSLMKKCNIMHADLKPDNILVSETKSVLKVCDLGSASDVTENEITPYLVSRFYRAPEIILGLPYDCSIDIWSIGCTLYELYTGKILFPGRSNNHLLLLIMELKGRFNSKLLKKAKFSNVHFDDENGNFLSVEKNRITGTDIVKSINIPNKPTQGLQSRLMPNHVTKKMQDADVKLLSAFVDLLEKILTLEPSRRISPKEALNHPFIRGI</sequence>
<comment type="caution">
    <text evidence="12">The sequence shown here is derived from an EMBL/GenBank/DDBJ whole genome shotgun (WGS) entry which is preliminary data.</text>
</comment>
<feature type="region of interest" description="Disordered" evidence="9">
    <location>
        <begin position="1"/>
        <end position="333"/>
    </location>
</feature>
<keyword evidence="5" id="KW-0418">Kinase</keyword>
<feature type="compositionally biased region" description="Basic and acidic residues" evidence="9">
    <location>
        <begin position="241"/>
        <end position="278"/>
    </location>
</feature>
<dbReference type="EMBL" id="VSWC01000170">
    <property type="protein sequence ID" value="KAA1071315.1"/>
    <property type="molecule type" value="Genomic_DNA"/>
</dbReference>
<keyword evidence="4 8" id="KW-0547">Nucleotide-binding</keyword>
<dbReference type="PROSITE" id="PS00108">
    <property type="entry name" value="PROTEIN_KINASE_ST"/>
    <property type="match status" value="1"/>
</dbReference>
<dbReference type="FunFam" id="1.10.510.10:FF:000078">
    <property type="entry name" value="Serine/threonine-protein kinase PRP4 homolog"/>
    <property type="match status" value="1"/>
</dbReference>
<dbReference type="AlphaFoldDB" id="A0A5B0SIC8"/>
<feature type="compositionally biased region" description="Polar residues" evidence="9">
    <location>
        <begin position="421"/>
        <end position="437"/>
    </location>
</feature>
<feature type="region of interest" description="Disordered" evidence="9">
    <location>
        <begin position="415"/>
        <end position="460"/>
    </location>
</feature>
<dbReference type="InterPro" id="IPR050494">
    <property type="entry name" value="Ser_Thr_dual-spec_kinase"/>
</dbReference>
<feature type="compositionally biased region" description="Acidic residues" evidence="9">
    <location>
        <begin position="542"/>
        <end position="561"/>
    </location>
</feature>
<feature type="compositionally biased region" description="Basic and acidic residues" evidence="9">
    <location>
        <begin position="94"/>
        <end position="111"/>
    </location>
</feature>
<dbReference type="EC" id="2.7.11.1" evidence="1"/>
<dbReference type="PROSITE" id="PS50011">
    <property type="entry name" value="PROTEIN_KINASE_DOM"/>
    <property type="match status" value="1"/>
</dbReference>
<dbReference type="OrthoDB" id="9332038at2759"/>
<evidence type="ECO:0000313" key="11">
    <source>
        <dbReference type="EMBL" id="KAA1071315.1"/>
    </source>
</evidence>
<organism evidence="12 14">
    <name type="scientific">Puccinia graminis f. sp. tritici</name>
    <dbReference type="NCBI Taxonomy" id="56615"/>
    <lineage>
        <taxon>Eukaryota</taxon>
        <taxon>Fungi</taxon>
        <taxon>Dikarya</taxon>
        <taxon>Basidiomycota</taxon>
        <taxon>Pucciniomycotina</taxon>
        <taxon>Pucciniomycetes</taxon>
        <taxon>Pucciniales</taxon>
        <taxon>Pucciniaceae</taxon>
        <taxon>Puccinia</taxon>
    </lineage>
</organism>
<dbReference type="GO" id="GO:0045292">
    <property type="term" value="P:mRNA cis splicing, via spliceosome"/>
    <property type="evidence" value="ECO:0007669"/>
    <property type="project" value="InterPro"/>
</dbReference>
<reference evidence="13 14" key="1">
    <citation type="submission" date="2019-05" db="EMBL/GenBank/DDBJ databases">
        <title>Emergence of the Ug99 lineage of the wheat stem rust pathogen through somatic hybridization.</title>
        <authorList>
            <person name="Li F."/>
            <person name="Upadhyaya N.M."/>
            <person name="Sperschneider J."/>
            <person name="Matny O."/>
            <person name="Nguyen-Phuc H."/>
            <person name="Mago R."/>
            <person name="Raley C."/>
            <person name="Miller M.E."/>
            <person name="Silverstein K.A.T."/>
            <person name="Henningsen E."/>
            <person name="Hirsch C.D."/>
            <person name="Visser B."/>
            <person name="Pretorius Z.A."/>
            <person name="Steffenson B.J."/>
            <person name="Schwessinger B."/>
            <person name="Dodds P.N."/>
            <person name="Figueroa M."/>
        </authorList>
    </citation>
    <scope>NUCLEOTIDE SEQUENCE [LARGE SCALE GENOMIC DNA]</scope>
    <source>
        <strain evidence="11">21-0</strain>
        <strain evidence="12 14">Ug99</strain>
    </source>
</reference>
<name>A0A5B0SIC8_PUCGR</name>
<dbReference type="InterPro" id="IPR011009">
    <property type="entry name" value="Kinase-like_dom_sf"/>
</dbReference>
<dbReference type="GO" id="GO:0005524">
    <property type="term" value="F:ATP binding"/>
    <property type="evidence" value="ECO:0007669"/>
    <property type="project" value="UniProtKB-UniRule"/>
</dbReference>
<dbReference type="PANTHER" id="PTHR24058">
    <property type="entry name" value="DUAL SPECIFICITY PROTEIN KINASE"/>
    <property type="match status" value="1"/>
</dbReference>
<dbReference type="InterPro" id="IPR044092">
    <property type="entry name" value="STKc_PRP4"/>
</dbReference>
<evidence type="ECO:0000256" key="5">
    <source>
        <dbReference type="ARBA" id="ARBA00022777"/>
    </source>
</evidence>
<keyword evidence="12" id="KW-0687">Ribonucleoprotein</keyword>
<dbReference type="GO" id="GO:0004674">
    <property type="term" value="F:protein serine/threonine kinase activity"/>
    <property type="evidence" value="ECO:0007669"/>
    <property type="project" value="UniProtKB-KW"/>
</dbReference>
<dbReference type="Gene3D" id="3.30.200.20">
    <property type="entry name" value="Phosphorylase Kinase, domain 1"/>
    <property type="match status" value="1"/>
</dbReference>
<dbReference type="PANTHER" id="PTHR24058:SF103">
    <property type="entry name" value="SERINE_THREONINE-PROTEIN KINASE PRP4 HOMOLOG"/>
    <property type="match status" value="1"/>
</dbReference>
<feature type="compositionally biased region" description="Low complexity" evidence="9">
    <location>
        <begin position="12"/>
        <end position="23"/>
    </location>
</feature>
<feature type="domain" description="Protein kinase" evidence="10">
    <location>
        <begin position="628"/>
        <end position="956"/>
    </location>
</feature>
<evidence type="ECO:0000256" key="3">
    <source>
        <dbReference type="ARBA" id="ARBA00022679"/>
    </source>
</evidence>
<keyword evidence="13" id="KW-1185">Reference proteome</keyword>
<evidence type="ECO:0000256" key="1">
    <source>
        <dbReference type="ARBA" id="ARBA00012513"/>
    </source>
</evidence>
<feature type="compositionally biased region" description="Low complexity" evidence="9">
    <location>
        <begin position="134"/>
        <end position="149"/>
    </location>
</feature>
<evidence type="ECO:0000313" key="12">
    <source>
        <dbReference type="EMBL" id="KAA1136933.1"/>
    </source>
</evidence>
<feature type="compositionally biased region" description="Low complexity" evidence="9">
    <location>
        <begin position="377"/>
        <end position="389"/>
    </location>
</feature>
<feature type="binding site" evidence="8">
    <location>
        <position position="665"/>
    </location>
    <ligand>
        <name>ATP</name>
        <dbReference type="ChEBI" id="CHEBI:30616"/>
    </ligand>
</feature>
<evidence type="ECO:0000256" key="4">
    <source>
        <dbReference type="ARBA" id="ARBA00022741"/>
    </source>
</evidence>
<evidence type="ECO:0000256" key="9">
    <source>
        <dbReference type="SAM" id="MobiDB-lite"/>
    </source>
</evidence>
<dbReference type="InterPro" id="IPR000719">
    <property type="entry name" value="Prot_kinase_dom"/>
</dbReference>
<dbReference type="CDD" id="cd14135">
    <property type="entry name" value="STKc_PRP4"/>
    <property type="match status" value="1"/>
</dbReference>
<dbReference type="GO" id="GO:1990904">
    <property type="term" value="C:ribonucleoprotein complex"/>
    <property type="evidence" value="ECO:0007669"/>
    <property type="project" value="UniProtKB-KW"/>
</dbReference>
<dbReference type="InterPro" id="IPR017441">
    <property type="entry name" value="Protein_kinase_ATP_BS"/>
</dbReference>
<proteinExistence type="inferred from homology"/>
<protein>
    <recommendedName>
        <fullName evidence="1">non-specific serine/threonine protein kinase</fullName>
        <ecNumber evidence="1">2.7.11.1</ecNumber>
    </recommendedName>
</protein>
<feature type="compositionally biased region" description="Acidic residues" evidence="9">
    <location>
        <begin position="303"/>
        <end position="314"/>
    </location>
</feature>
<evidence type="ECO:0000259" key="10">
    <source>
        <dbReference type="PROSITE" id="PS50011"/>
    </source>
</evidence>
<keyword evidence="6 8" id="KW-0067">ATP-binding</keyword>
<dbReference type="InterPro" id="IPR008271">
    <property type="entry name" value="Ser/Thr_kinase_AS"/>
</dbReference>
<accession>A0A5B0SIC8</accession>
<evidence type="ECO:0000256" key="6">
    <source>
        <dbReference type="ARBA" id="ARBA00022840"/>
    </source>
</evidence>
<feature type="region of interest" description="Disordered" evidence="9">
    <location>
        <begin position="356"/>
        <end position="389"/>
    </location>
</feature>
<evidence type="ECO:0000313" key="13">
    <source>
        <dbReference type="Proteomes" id="UP000324748"/>
    </source>
</evidence>
<feature type="compositionally biased region" description="Polar residues" evidence="9">
    <location>
        <begin position="449"/>
        <end position="460"/>
    </location>
</feature>
<dbReference type="Gene3D" id="1.10.510.10">
    <property type="entry name" value="Transferase(Phosphotransferase) domain 1"/>
    <property type="match status" value="1"/>
</dbReference>
<comment type="similarity">
    <text evidence="7">Belongs to the protein kinase superfamily. CMGC Ser/Thr protein kinase family.</text>
</comment>
<feature type="compositionally biased region" description="Basic and acidic residues" evidence="9">
    <location>
        <begin position="497"/>
        <end position="518"/>
    </location>
</feature>
<evidence type="ECO:0000313" key="14">
    <source>
        <dbReference type="Proteomes" id="UP000325313"/>
    </source>
</evidence>
<dbReference type="Proteomes" id="UP000324748">
    <property type="component" value="Unassembled WGS sequence"/>
</dbReference>
<feature type="compositionally biased region" description="Basic and acidic residues" evidence="9">
    <location>
        <begin position="150"/>
        <end position="224"/>
    </location>
</feature>
<dbReference type="PROSITE" id="PS00107">
    <property type="entry name" value="PROTEIN_KINASE_ATP"/>
    <property type="match status" value="1"/>
</dbReference>
<feature type="region of interest" description="Disordered" evidence="9">
    <location>
        <begin position="478"/>
        <end position="593"/>
    </location>
</feature>
<dbReference type="SUPFAM" id="SSF56112">
    <property type="entry name" value="Protein kinase-like (PK-like)"/>
    <property type="match status" value="1"/>
</dbReference>
<evidence type="ECO:0000256" key="7">
    <source>
        <dbReference type="ARBA" id="ARBA00023596"/>
    </source>
</evidence>
<dbReference type="Proteomes" id="UP000325313">
    <property type="component" value="Unassembled WGS sequence"/>
</dbReference>